<evidence type="ECO:0008006" key="3">
    <source>
        <dbReference type="Google" id="ProtNLM"/>
    </source>
</evidence>
<dbReference type="Proteomes" id="UP001195483">
    <property type="component" value="Unassembled WGS sequence"/>
</dbReference>
<dbReference type="Gene3D" id="1.25.40.10">
    <property type="entry name" value="Tetratricopeptide repeat domain"/>
    <property type="match status" value="2"/>
</dbReference>
<evidence type="ECO:0000313" key="2">
    <source>
        <dbReference type="Proteomes" id="UP001195483"/>
    </source>
</evidence>
<dbReference type="InterPro" id="IPR011990">
    <property type="entry name" value="TPR-like_helical_dom_sf"/>
</dbReference>
<dbReference type="PANTHER" id="PTHR16253">
    <property type="entry name" value="TETRATRICOPEPTIDE REPEAT PROTEIN 22"/>
    <property type="match status" value="1"/>
</dbReference>
<protein>
    <recommendedName>
        <fullName evidence="3">Tetratricopeptide repeat protein</fullName>
    </recommendedName>
</protein>
<dbReference type="EMBL" id="JAEAOA010001139">
    <property type="protein sequence ID" value="KAK3576066.1"/>
    <property type="molecule type" value="Genomic_DNA"/>
</dbReference>
<comment type="caution">
    <text evidence="1">The sequence shown here is derived from an EMBL/GenBank/DDBJ whole genome shotgun (WGS) entry which is preliminary data.</text>
</comment>
<organism evidence="1 2">
    <name type="scientific">Potamilus streckersoni</name>
    <dbReference type="NCBI Taxonomy" id="2493646"/>
    <lineage>
        <taxon>Eukaryota</taxon>
        <taxon>Metazoa</taxon>
        <taxon>Spiralia</taxon>
        <taxon>Lophotrochozoa</taxon>
        <taxon>Mollusca</taxon>
        <taxon>Bivalvia</taxon>
        <taxon>Autobranchia</taxon>
        <taxon>Heteroconchia</taxon>
        <taxon>Palaeoheterodonta</taxon>
        <taxon>Unionida</taxon>
        <taxon>Unionoidea</taxon>
        <taxon>Unionidae</taxon>
        <taxon>Ambleminae</taxon>
        <taxon>Lampsilini</taxon>
        <taxon>Potamilus</taxon>
    </lineage>
</organism>
<proteinExistence type="predicted"/>
<dbReference type="InterPro" id="IPR042342">
    <property type="entry name" value="TTC22"/>
</dbReference>
<evidence type="ECO:0000313" key="1">
    <source>
        <dbReference type="EMBL" id="KAK3576066.1"/>
    </source>
</evidence>
<reference evidence="1" key="1">
    <citation type="journal article" date="2021" name="Genome Biol. Evol.">
        <title>A High-Quality Reference Genome for a Parasitic Bivalve with Doubly Uniparental Inheritance (Bivalvia: Unionida).</title>
        <authorList>
            <person name="Smith C.H."/>
        </authorList>
    </citation>
    <scope>NUCLEOTIDE SEQUENCE</scope>
    <source>
        <strain evidence="1">CHS0354</strain>
    </source>
</reference>
<dbReference type="PANTHER" id="PTHR16253:SF0">
    <property type="entry name" value="TETRATRICOPEPTIDE REPEAT PROTEIN 22"/>
    <property type="match status" value="1"/>
</dbReference>
<gene>
    <name evidence="1" type="ORF">CHS0354_018337</name>
</gene>
<name>A0AAE0RME8_9BIVA</name>
<dbReference type="AlphaFoldDB" id="A0AAE0RME8"/>
<reference evidence="1" key="3">
    <citation type="submission" date="2023-05" db="EMBL/GenBank/DDBJ databases">
        <authorList>
            <person name="Smith C.H."/>
        </authorList>
    </citation>
    <scope>NUCLEOTIDE SEQUENCE</scope>
    <source>
        <strain evidence="1">CHS0354</strain>
        <tissue evidence="1">Mantle</tissue>
    </source>
</reference>
<reference evidence="1" key="2">
    <citation type="journal article" date="2021" name="Genome Biol. Evol.">
        <title>Developing a high-quality reference genome for a parasitic bivalve with doubly uniparental inheritance (Bivalvia: Unionida).</title>
        <authorList>
            <person name="Smith C.H."/>
        </authorList>
    </citation>
    <scope>NUCLEOTIDE SEQUENCE</scope>
    <source>
        <strain evidence="1">CHS0354</strain>
        <tissue evidence="1">Mantle</tissue>
    </source>
</reference>
<dbReference type="SUPFAM" id="SSF48452">
    <property type="entry name" value="TPR-like"/>
    <property type="match status" value="2"/>
</dbReference>
<keyword evidence="2" id="KW-1185">Reference proteome</keyword>
<accession>A0AAE0RME8</accession>
<sequence length="773" mass="89438">MASELDEVGLTNMETFPSFFYLTVPQRENKQYLMSLRDKITREMKKSGFETDAEWEAAYNFISFVHWLIGEEKEAMKFTEKVLIRNSENLIAHGNRIWMNQAKGHTQPAGVMDKLKVLVCKRKLLNRAKFEQALAYSRFGPKFYKCSIDLFQEIIDDEGTDLENMYLSKFGLALLLKRQFNVYNIFCFEHLSDFENSVKRAVAVVYDVAKNAISDRYRARGWVMLGEIVDMLQFQQNPHLNLLHILPTNIKEIQGRELFERGYNICNDDVYVLERFGKQARSWKDFRKSEMLLRRSLEIRKTALAHHQLAITLRSVLNKSIISSSRKAPKSITTENSSKCVIPEEYKTFKFMNTPKKVLSYPHDSRTDEILNHLDMSLECSPLNSHAMYDKGLLFRSLGWYDQAIEIFEHSAKEDCAPLHEVKCFEQHALCLIELASAKAGEPYDIEEIRSLYHDAKRIMFLALQKSAYIATSLPLPLKTELPTIKKMLLNETDKGRSHDRMTLEALCNMYQLVGEYGQVLPFYKEISEMSDEDANDQKIILRTAENYVKQGDFSNSLILLDLIEASCTRLESDHRKLYFEAYLHGALNTLEMNEADEETVKMRFKRIAQFCSKRNTANYQGGNEFGYDIHIQSSEALKEDCQIIQQVFTDMCGLNVSRASKEHMSDRFEMNTTSSVMEQSCLIVFILNDDVISEDIIKMALNFNLQEGFGPGIVSIRIGQVIVPTRLQQFPVLLQPKELDIAEMSKDEKLQWIRLFFLKSAEQTFPFENTTA</sequence>